<proteinExistence type="inferred from homology"/>
<dbReference type="InterPro" id="IPR043216">
    <property type="entry name" value="PAP-like"/>
</dbReference>
<evidence type="ECO:0000256" key="1">
    <source>
        <dbReference type="ARBA" id="ARBA00004141"/>
    </source>
</evidence>
<evidence type="ECO:0000256" key="2">
    <source>
        <dbReference type="ARBA" id="ARBA00008816"/>
    </source>
</evidence>
<evidence type="ECO:0000256" key="5">
    <source>
        <dbReference type="ARBA" id="ARBA00023136"/>
    </source>
</evidence>
<gene>
    <name evidence="9" type="ORF">D9756_001884</name>
</gene>
<feature type="domain" description="Phosphatidic acid phosphatase type 2/haloperoxidase" evidence="8">
    <location>
        <begin position="163"/>
        <end position="313"/>
    </location>
</feature>
<feature type="region of interest" description="Disordered" evidence="6">
    <location>
        <begin position="405"/>
        <end position="445"/>
    </location>
</feature>
<dbReference type="GO" id="GO:0008195">
    <property type="term" value="F:phosphatidate phosphatase activity"/>
    <property type="evidence" value="ECO:0007669"/>
    <property type="project" value="TreeGrafter"/>
</dbReference>
<comment type="caution">
    <text evidence="9">The sequence shown here is derived from an EMBL/GenBank/DDBJ whole genome shotgun (WGS) entry which is preliminary data.</text>
</comment>
<feature type="transmembrane region" description="Helical" evidence="7">
    <location>
        <begin position="99"/>
        <end position="120"/>
    </location>
</feature>
<organism evidence="9 10">
    <name type="scientific">Leucocoprinus leucothites</name>
    <dbReference type="NCBI Taxonomy" id="201217"/>
    <lineage>
        <taxon>Eukaryota</taxon>
        <taxon>Fungi</taxon>
        <taxon>Dikarya</taxon>
        <taxon>Basidiomycota</taxon>
        <taxon>Agaricomycotina</taxon>
        <taxon>Agaricomycetes</taxon>
        <taxon>Agaricomycetidae</taxon>
        <taxon>Agaricales</taxon>
        <taxon>Agaricineae</taxon>
        <taxon>Agaricaceae</taxon>
        <taxon>Leucocoprinus</taxon>
    </lineage>
</organism>
<feature type="transmembrane region" description="Helical" evidence="7">
    <location>
        <begin position="50"/>
        <end position="70"/>
    </location>
</feature>
<dbReference type="PANTHER" id="PTHR10165:SF84">
    <property type="entry name" value="PHOSPHATIDIC ACID PHOSPHATASE BETA"/>
    <property type="match status" value="1"/>
</dbReference>
<keyword evidence="4 7" id="KW-1133">Transmembrane helix</keyword>
<dbReference type="EMBL" id="JAACJO010000005">
    <property type="protein sequence ID" value="KAF5357943.1"/>
    <property type="molecule type" value="Genomic_DNA"/>
</dbReference>
<keyword evidence="10" id="KW-1185">Reference proteome</keyword>
<dbReference type="Pfam" id="PF01569">
    <property type="entry name" value="PAP2"/>
    <property type="match status" value="1"/>
</dbReference>
<feature type="transmembrane region" description="Helical" evidence="7">
    <location>
        <begin position="267"/>
        <end position="289"/>
    </location>
</feature>
<dbReference type="GO" id="GO:0046839">
    <property type="term" value="P:phospholipid dephosphorylation"/>
    <property type="evidence" value="ECO:0007669"/>
    <property type="project" value="TreeGrafter"/>
</dbReference>
<comment type="subcellular location">
    <subcellularLocation>
        <location evidence="1">Membrane</location>
        <topology evidence="1">Multi-pass membrane protein</topology>
    </subcellularLocation>
</comment>
<evidence type="ECO:0000259" key="8">
    <source>
        <dbReference type="SMART" id="SM00014"/>
    </source>
</evidence>
<feature type="transmembrane region" description="Helical" evidence="7">
    <location>
        <begin position="236"/>
        <end position="255"/>
    </location>
</feature>
<evidence type="ECO:0000313" key="9">
    <source>
        <dbReference type="EMBL" id="KAF5357943.1"/>
    </source>
</evidence>
<protein>
    <recommendedName>
        <fullName evidence="8">Phosphatidic acid phosphatase type 2/haloperoxidase domain-containing protein</fullName>
    </recommendedName>
</protein>
<feature type="region of interest" description="Disordered" evidence="6">
    <location>
        <begin position="1"/>
        <end position="20"/>
    </location>
</feature>
<sequence length="445" mass="48290">MHFGRKNHGSNKNLREGTHGELYGNGNGRTAFSHTAGEPFKFATWLRLHGVDLISMLFMGMIGLGVYFASPAPNRSFPVFFQDGGVVYPQFAYPLRKEIVPIWAAALIAFFAPFFFFCLFQLRRRSIDDLLTTSMGLLKSTCACVIQIPALFSCFFKYAMGINRYFSIGLITAAVFQVFVKWLIGGLRPHFLAVCQPRVSQGSALSGNGFASIMYDRSICTGDKNLIDDSLESMPSGHSTAAWAGLLFLSLYFNAQLKVMSAHNPAYWKMILFFAPLLGATLISGALTIDEFHNWYDVVVGGVIGSACALVAFRQTFASVFDFRFNHLLLPRSTSLFHRTPYTSAGGTGSGPYYDYQPNGQGLTSKELPFTREGGWGYNYAGGGEQSIGAPGDATALMLQSITGGMSGRRVGRGDGLGRAEEGQGPGPGLGRHDDIGRASGPQGP</sequence>
<dbReference type="Proteomes" id="UP000559027">
    <property type="component" value="Unassembled WGS sequence"/>
</dbReference>
<dbReference type="PANTHER" id="PTHR10165">
    <property type="entry name" value="LIPID PHOSPHATE PHOSPHATASE"/>
    <property type="match status" value="1"/>
</dbReference>
<keyword evidence="5 7" id="KW-0472">Membrane</keyword>
<reference evidence="9 10" key="1">
    <citation type="journal article" date="2020" name="ISME J.">
        <title>Uncovering the hidden diversity of litter-decomposition mechanisms in mushroom-forming fungi.</title>
        <authorList>
            <person name="Floudas D."/>
            <person name="Bentzer J."/>
            <person name="Ahren D."/>
            <person name="Johansson T."/>
            <person name="Persson P."/>
            <person name="Tunlid A."/>
        </authorList>
    </citation>
    <scope>NUCLEOTIDE SEQUENCE [LARGE SCALE GENOMIC DNA]</scope>
    <source>
        <strain evidence="9 10">CBS 146.42</strain>
    </source>
</reference>
<feature type="compositionally biased region" description="Basic and acidic residues" evidence="6">
    <location>
        <begin position="412"/>
        <end position="422"/>
    </location>
</feature>
<evidence type="ECO:0000256" key="4">
    <source>
        <dbReference type="ARBA" id="ARBA00022989"/>
    </source>
</evidence>
<accession>A0A8H5G428</accession>
<dbReference type="SUPFAM" id="SSF48317">
    <property type="entry name" value="Acid phosphatase/Vanadium-dependent haloperoxidase"/>
    <property type="match status" value="1"/>
</dbReference>
<name>A0A8H5G428_9AGAR</name>
<feature type="transmembrane region" description="Helical" evidence="7">
    <location>
        <begin position="295"/>
        <end position="313"/>
    </location>
</feature>
<feature type="transmembrane region" description="Helical" evidence="7">
    <location>
        <begin position="165"/>
        <end position="184"/>
    </location>
</feature>
<dbReference type="GO" id="GO:0006644">
    <property type="term" value="P:phospholipid metabolic process"/>
    <property type="evidence" value="ECO:0007669"/>
    <property type="project" value="InterPro"/>
</dbReference>
<evidence type="ECO:0000256" key="7">
    <source>
        <dbReference type="SAM" id="Phobius"/>
    </source>
</evidence>
<dbReference type="OrthoDB" id="10030083at2759"/>
<evidence type="ECO:0000256" key="6">
    <source>
        <dbReference type="SAM" id="MobiDB-lite"/>
    </source>
</evidence>
<dbReference type="Gene3D" id="1.20.144.10">
    <property type="entry name" value="Phosphatidic acid phosphatase type 2/haloperoxidase"/>
    <property type="match status" value="1"/>
</dbReference>
<dbReference type="SMART" id="SM00014">
    <property type="entry name" value="acidPPc"/>
    <property type="match status" value="1"/>
</dbReference>
<evidence type="ECO:0000256" key="3">
    <source>
        <dbReference type="ARBA" id="ARBA00022692"/>
    </source>
</evidence>
<evidence type="ECO:0000313" key="10">
    <source>
        <dbReference type="Proteomes" id="UP000559027"/>
    </source>
</evidence>
<dbReference type="GO" id="GO:0016020">
    <property type="term" value="C:membrane"/>
    <property type="evidence" value="ECO:0007669"/>
    <property type="project" value="UniProtKB-SubCell"/>
</dbReference>
<dbReference type="AlphaFoldDB" id="A0A8H5G428"/>
<comment type="similarity">
    <text evidence="2">Belongs to the PA-phosphatase related phosphoesterase family.</text>
</comment>
<dbReference type="InterPro" id="IPR036938">
    <property type="entry name" value="PAP2/HPO_sf"/>
</dbReference>
<keyword evidence="3 7" id="KW-0812">Transmembrane</keyword>
<dbReference type="InterPro" id="IPR000326">
    <property type="entry name" value="PAP2/HPO"/>
</dbReference>